<dbReference type="Gene3D" id="3.40.50.1820">
    <property type="entry name" value="alpha/beta hydrolase"/>
    <property type="match status" value="1"/>
</dbReference>
<keyword evidence="6" id="KW-1185">Reference proteome</keyword>
<evidence type="ECO:0000313" key="5">
    <source>
        <dbReference type="EMBL" id="GAA3194738.1"/>
    </source>
</evidence>
<dbReference type="PANTHER" id="PTHR48081:SF30">
    <property type="entry name" value="ACETYL-HYDROLASE LIPR-RELATED"/>
    <property type="match status" value="1"/>
</dbReference>
<dbReference type="PANTHER" id="PTHR48081">
    <property type="entry name" value="AB HYDROLASE SUPERFAMILY PROTEIN C4A8.06C"/>
    <property type="match status" value="1"/>
</dbReference>
<dbReference type="InterPro" id="IPR050300">
    <property type="entry name" value="GDXG_lipolytic_enzyme"/>
</dbReference>
<dbReference type="Pfam" id="PF07859">
    <property type="entry name" value="Abhydrolase_3"/>
    <property type="match status" value="1"/>
</dbReference>
<dbReference type="RefSeq" id="WP_344821520.1">
    <property type="nucleotide sequence ID" value="NZ_BAAAUV010000001.1"/>
</dbReference>
<evidence type="ECO:0000259" key="4">
    <source>
        <dbReference type="Pfam" id="PF07859"/>
    </source>
</evidence>
<dbReference type="Proteomes" id="UP001501237">
    <property type="component" value="Unassembled WGS sequence"/>
</dbReference>
<comment type="caution">
    <text evidence="5">The sequence shown here is derived from an EMBL/GenBank/DDBJ whole genome shotgun (WGS) entry which is preliminary data.</text>
</comment>
<gene>
    <name evidence="5" type="ORF">GCM10010468_04620</name>
</gene>
<dbReference type="InterPro" id="IPR029058">
    <property type="entry name" value="AB_hydrolase_fold"/>
</dbReference>
<protein>
    <submittedName>
        <fullName evidence="5">Alpha/beta hydrolase</fullName>
    </submittedName>
</protein>
<comment type="similarity">
    <text evidence="1">Belongs to the 'GDXG' lipolytic enzyme family.</text>
</comment>
<evidence type="ECO:0000256" key="2">
    <source>
        <dbReference type="ARBA" id="ARBA00022801"/>
    </source>
</evidence>
<feature type="active site" evidence="3">
    <location>
        <position position="163"/>
    </location>
</feature>
<dbReference type="EMBL" id="BAAAUV010000001">
    <property type="protein sequence ID" value="GAA3194738.1"/>
    <property type="molecule type" value="Genomic_DNA"/>
</dbReference>
<dbReference type="SUPFAM" id="SSF53474">
    <property type="entry name" value="alpha/beta-Hydrolases"/>
    <property type="match status" value="1"/>
</dbReference>
<dbReference type="GO" id="GO:0016787">
    <property type="term" value="F:hydrolase activity"/>
    <property type="evidence" value="ECO:0007669"/>
    <property type="project" value="UniProtKB-KW"/>
</dbReference>
<name>A0ABP6PX29_9ACTN</name>
<proteinExistence type="inferred from homology"/>
<dbReference type="InterPro" id="IPR033140">
    <property type="entry name" value="Lipase_GDXG_put_SER_AS"/>
</dbReference>
<organism evidence="5 6">
    <name type="scientific">Actinocorallia longicatena</name>
    <dbReference type="NCBI Taxonomy" id="111803"/>
    <lineage>
        <taxon>Bacteria</taxon>
        <taxon>Bacillati</taxon>
        <taxon>Actinomycetota</taxon>
        <taxon>Actinomycetes</taxon>
        <taxon>Streptosporangiales</taxon>
        <taxon>Thermomonosporaceae</taxon>
        <taxon>Actinocorallia</taxon>
    </lineage>
</organism>
<dbReference type="InterPro" id="IPR013094">
    <property type="entry name" value="AB_hydrolase_3"/>
</dbReference>
<feature type="domain" description="Alpha/beta hydrolase fold-3" evidence="4">
    <location>
        <begin position="89"/>
        <end position="289"/>
    </location>
</feature>
<evidence type="ECO:0000313" key="6">
    <source>
        <dbReference type="Proteomes" id="UP001501237"/>
    </source>
</evidence>
<accession>A0ABP6PX29</accession>
<dbReference type="PROSITE" id="PS01174">
    <property type="entry name" value="LIPASE_GDXG_SER"/>
    <property type="match status" value="1"/>
</dbReference>
<evidence type="ECO:0000256" key="1">
    <source>
        <dbReference type="ARBA" id="ARBA00010515"/>
    </source>
</evidence>
<reference evidence="6" key="1">
    <citation type="journal article" date="2019" name="Int. J. Syst. Evol. Microbiol.">
        <title>The Global Catalogue of Microorganisms (GCM) 10K type strain sequencing project: providing services to taxonomists for standard genome sequencing and annotation.</title>
        <authorList>
            <consortium name="The Broad Institute Genomics Platform"/>
            <consortium name="The Broad Institute Genome Sequencing Center for Infectious Disease"/>
            <person name="Wu L."/>
            <person name="Ma J."/>
        </authorList>
    </citation>
    <scope>NUCLEOTIDE SEQUENCE [LARGE SCALE GENOMIC DNA]</scope>
    <source>
        <strain evidence="6">JCM 9377</strain>
    </source>
</reference>
<keyword evidence="2 5" id="KW-0378">Hydrolase</keyword>
<evidence type="ECO:0000256" key="3">
    <source>
        <dbReference type="PROSITE-ProRule" id="PRU10038"/>
    </source>
</evidence>
<sequence>MGRVVEERHGVGVPARVFTFFLRFWLRPLMRYVLFTPFGMRLWKALDPLCAVLVTPPGTRRAAVRFDGFGAEWIAGPGVEAMKGSGRVVLYLHGGGFVVGGLRTHRRMVARLSAASGAPALSVAYRQLPGTTLLGSIADCVTAYEFLLEEGYRADEIVIAGDSAGGFLTFAAALQAVLDGLPAPGGLVAMSPLTDLDHTDKLAHANLLLDPYIPGALLSELTPVLLGGIVLEPLHSPVNGALAALPPTLIHVGSTEILRVDAELMAGRLSDAGVPVTLVVWDRQPHVFQIFADFCREGLRSLEEMGAFIRDLPATGEKAA</sequence>